<evidence type="ECO:0000256" key="1">
    <source>
        <dbReference type="SAM" id="SignalP"/>
    </source>
</evidence>
<comment type="caution">
    <text evidence="2">The sequence shown here is derived from an EMBL/GenBank/DDBJ whole genome shotgun (WGS) entry which is preliminary data.</text>
</comment>
<feature type="chain" id="PRO_5018645966" description="Lipocalin-like domain-containing protein" evidence="1">
    <location>
        <begin position="23"/>
        <end position="153"/>
    </location>
</feature>
<protein>
    <recommendedName>
        <fullName evidence="4">Lipocalin-like domain-containing protein</fullName>
    </recommendedName>
</protein>
<dbReference type="OrthoDB" id="760772at2"/>
<sequence length="153" mass="16976">MKKIFLVIILSGILFSCKKENAAPSTDASLKGSWKSNLTTDVVFDNATDIELTRVSYLHGLETDLTFDGAGSVTSFDTQYNTTLVHTYSLHSENGHNYISTQIVGINPTDYEILALSGPDLQLKGTIITNSGYSINGKNYRVHYIRTQFFVKQ</sequence>
<dbReference type="AlphaFoldDB" id="A0A3S3X5N6"/>
<keyword evidence="3" id="KW-1185">Reference proteome</keyword>
<dbReference type="Proteomes" id="UP000286701">
    <property type="component" value="Unassembled WGS sequence"/>
</dbReference>
<organism evidence="2 3">
    <name type="scientific">Mucilaginibacter gilvus</name>
    <dbReference type="NCBI Taxonomy" id="2305909"/>
    <lineage>
        <taxon>Bacteria</taxon>
        <taxon>Pseudomonadati</taxon>
        <taxon>Bacteroidota</taxon>
        <taxon>Sphingobacteriia</taxon>
        <taxon>Sphingobacteriales</taxon>
        <taxon>Sphingobacteriaceae</taxon>
        <taxon>Mucilaginibacter</taxon>
    </lineage>
</organism>
<evidence type="ECO:0008006" key="4">
    <source>
        <dbReference type="Google" id="ProtNLM"/>
    </source>
</evidence>
<keyword evidence="1" id="KW-0732">Signal</keyword>
<proteinExistence type="predicted"/>
<name>A0A3S3X5N6_9SPHI</name>
<dbReference type="EMBL" id="SBIW01000006">
    <property type="protein sequence ID" value="RWY51087.1"/>
    <property type="molecule type" value="Genomic_DNA"/>
</dbReference>
<evidence type="ECO:0000313" key="2">
    <source>
        <dbReference type="EMBL" id="RWY51087.1"/>
    </source>
</evidence>
<dbReference type="PROSITE" id="PS51257">
    <property type="entry name" value="PROKAR_LIPOPROTEIN"/>
    <property type="match status" value="1"/>
</dbReference>
<reference evidence="2 3" key="1">
    <citation type="submission" date="2019-01" db="EMBL/GenBank/DDBJ databases">
        <title>Mucilaginibacter antarcticum sp. nov., isolated from antarctic soil.</title>
        <authorList>
            <person name="Yan Y.-Q."/>
            <person name="Du Z.-J."/>
        </authorList>
    </citation>
    <scope>NUCLEOTIDE SEQUENCE [LARGE SCALE GENOMIC DNA]</scope>
    <source>
        <strain evidence="2 3">F01003</strain>
    </source>
</reference>
<dbReference type="RefSeq" id="WP_128534506.1">
    <property type="nucleotide sequence ID" value="NZ_SBIW01000006.1"/>
</dbReference>
<gene>
    <name evidence="2" type="ORF">EPL05_13545</name>
</gene>
<accession>A0A3S3X5N6</accession>
<feature type="signal peptide" evidence="1">
    <location>
        <begin position="1"/>
        <end position="22"/>
    </location>
</feature>
<evidence type="ECO:0000313" key="3">
    <source>
        <dbReference type="Proteomes" id="UP000286701"/>
    </source>
</evidence>